<dbReference type="STRING" id="1095629.A0A0C9YM08"/>
<dbReference type="EMBL" id="KN838540">
    <property type="protein sequence ID" value="KIK08993.1"/>
    <property type="molecule type" value="Genomic_DNA"/>
</dbReference>
<proteinExistence type="predicted"/>
<keyword evidence="2" id="KW-1185">Reference proteome</keyword>
<protein>
    <submittedName>
        <fullName evidence="1">Uncharacterized protein</fullName>
    </submittedName>
</protein>
<reference evidence="2" key="2">
    <citation type="submission" date="2015-01" db="EMBL/GenBank/DDBJ databases">
        <title>Evolutionary Origins and Diversification of the Mycorrhizal Mutualists.</title>
        <authorList>
            <consortium name="DOE Joint Genome Institute"/>
            <consortium name="Mycorrhizal Genomics Consortium"/>
            <person name="Kohler A."/>
            <person name="Kuo A."/>
            <person name="Nagy L.G."/>
            <person name="Floudas D."/>
            <person name="Copeland A."/>
            <person name="Barry K.W."/>
            <person name="Cichocki N."/>
            <person name="Veneault-Fourrey C."/>
            <person name="LaButti K."/>
            <person name="Lindquist E.A."/>
            <person name="Lipzen A."/>
            <person name="Lundell T."/>
            <person name="Morin E."/>
            <person name="Murat C."/>
            <person name="Riley R."/>
            <person name="Ohm R."/>
            <person name="Sun H."/>
            <person name="Tunlid A."/>
            <person name="Henrissat B."/>
            <person name="Grigoriev I.V."/>
            <person name="Hibbett D.S."/>
            <person name="Martin F."/>
        </authorList>
    </citation>
    <scope>NUCLEOTIDE SEQUENCE [LARGE SCALE GENOMIC DNA]</scope>
    <source>
        <strain evidence="2">LaAM-08-1</strain>
    </source>
</reference>
<organism evidence="1 2">
    <name type="scientific">Laccaria amethystina LaAM-08-1</name>
    <dbReference type="NCBI Taxonomy" id="1095629"/>
    <lineage>
        <taxon>Eukaryota</taxon>
        <taxon>Fungi</taxon>
        <taxon>Dikarya</taxon>
        <taxon>Basidiomycota</taxon>
        <taxon>Agaricomycotina</taxon>
        <taxon>Agaricomycetes</taxon>
        <taxon>Agaricomycetidae</taxon>
        <taxon>Agaricales</taxon>
        <taxon>Agaricineae</taxon>
        <taxon>Hydnangiaceae</taxon>
        <taxon>Laccaria</taxon>
    </lineage>
</organism>
<accession>A0A0C9YM08</accession>
<dbReference type="AlphaFoldDB" id="A0A0C9YM08"/>
<evidence type="ECO:0000313" key="2">
    <source>
        <dbReference type="Proteomes" id="UP000054477"/>
    </source>
</evidence>
<reference evidence="1 2" key="1">
    <citation type="submission" date="2014-04" db="EMBL/GenBank/DDBJ databases">
        <authorList>
            <consortium name="DOE Joint Genome Institute"/>
            <person name="Kuo A."/>
            <person name="Kohler A."/>
            <person name="Nagy L.G."/>
            <person name="Floudas D."/>
            <person name="Copeland A."/>
            <person name="Barry K.W."/>
            <person name="Cichocki N."/>
            <person name="Veneault-Fourrey C."/>
            <person name="LaButti K."/>
            <person name="Lindquist E.A."/>
            <person name="Lipzen A."/>
            <person name="Lundell T."/>
            <person name="Morin E."/>
            <person name="Murat C."/>
            <person name="Sun H."/>
            <person name="Tunlid A."/>
            <person name="Henrissat B."/>
            <person name="Grigoriev I.V."/>
            <person name="Hibbett D.S."/>
            <person name="Martin F."/>
            <person name="Nordberg H.P."/>
            <person name="Cantor M.N."/>
            <person name="Hua S.X."/>
        </authorList>
    </citation>
    <scope>NUCLEOTIDE SEQUENCE [LARGE SCALE GENOMIC DNA]</scope>
    <source>
        <strain evidence="1 2">LaAM-08-1</strain>
    </source>
</reference>
<name>A0A0C9YM08_9AGAR</name>
<dbReference type="OrthoDB" id="2748701at2759"/>
<dbReference type="HOGENOM" id="CLU_041942_1_0_1"/>
<gene>
    <name evidence="1" type="ORF">K443DRAFT_127993</name>
</gene>
<sequence>MEKCPIEICHQIFRAACVDGGKTGIALSLVSRYVNQMSREVKYHSVTVIGLDQIMMFAKVLKDLPPKYRVVRHLFLASMPQKTDPNDDVTSTLYQEIGQVGAEKHYDGVCDAFSLILELSAPTLLSFYLVSRIPRTVNMLPVSLPMLMDLTIHGPFPAASKAELREHTYPSLRRLTFMGFSDHPLDLFEDIAFQAPNLTHLSFFPSQPSRNLHGDLCDALNIPTKSSYVVQEVHAVGTLPASVVRVEVQPGPRQDNNKGNRRRSVLVDQVQEEMRARLLFMQRRDKRVKYIEPGPVASYCDAKLLWLQERARWVDDS</sequence>
<evidence type="ECO:0000313" key="1">
    <source>
        <dbReference type="EMBL" id="KIK08993.1"/>
    </source>
</evidence>
<dbReference type="Proteomes" id="UP000054477">
    <property type="component" value="Unassembled WGS sequence"/>
</dbReference>